<dbReference type="InterPro" id="IPR036615">
    <property type="entry name" value="Mur_ligase_C_dom_sf"/>
</dbReference>
<organism evidence="11 12">
    <name type="scientific">Muricaecibacterium torontonense</name>
    <dbReference type="NCBI Taxonomy" id="3032871"/>
    <lineage>
        <taxon>Bacteria</taxon>
        <taxon>Bacillati</taxon>
        <taxon>Actinomycetota</taxon>
        <taxon>Coriobacteriia</taxon>
        <taxon>Coriobacteriales</taxon>
        <taxon>Atopobiaceae</taxon>
        <taxon>Muricaecibacterium</taxon>
    </lineage>
</organism>
<keyword evidence="7 8" id="KW-0133">Cell shape</keyword>
<dbReference type="GO" id="GO:0008764">
    <property type="term" value="F:UDP-N-acetylmuramoylalanine-D-glutamate ligase activity"/>
    <property type="evidence" value="ECO:0007669"/>
    <property type="project" value="UniProtKB-UniRule"/>
</dbReference>
<dbReference type="InterPro" id="IPR004101">
    <property type="entry name" value="Mur_ligase_C"/>
</dbReference>
<dbReference type="Gene3D" id="3.40.50.720">
    <property type="entry name" value="NAD(P)-binding Rossmann-like Domain"/>
    <property type="match status" value="1"/>
</dbReference>
<dbReference type="Pfam" id="PF08245">
    <property type="entry name" value="Mur_ligase_M"/>
    <property type="match status" value="1"/>
</dbReference>
<dbReference type="Gene3D" id="3.90.190.20">
    <property type="entry name" value="Mur ligase, C-terminal domain"/>
    <property type="match status" value="1"/>
</dbReference>
<evidence type="ECO:0000256" key="6">
    <source>
        <dbReference type="ARBA" id="ARBA00022840"/>
    </source>
</evidence>
<dbReference type="GO" id="GO:0009252">
    <property type="term" value="P:peptidoglycan biosynthetic process"/>
    <property type="evidence" value="ECO:0007669"/>
    <property type="project" value="UniProtKB-UniRule"/>
</dbReference>
<dbReference type="InterPro" id="IPR005762">
    <property type="entry name" value="MurD"/>
</dbReference>
<dbReference type="SUPFAM" id="SSF51984">
    <property type="entry name" value="MurCD N-terminal domain"/>
    <property type="match status" value="1"/>
</dbReference>
<evidence type="ECO:0000256" key="5">
    <source>
        <dbReference type="ARBA" id="ARBA00022741"/>
    </source>
</evidence>
<dbReference type="GO" id="GO:0071555">
    <property type="term" value="P:cell wall organization"/>
    <property type="evidence" value="ECO:0007669"/>
    <property type="project" value="UniProtKB-KW"/>
</dbReference>
<comment type="pathway">
    <text evidence="2 7 8">Cell wall biogenesis; peptidoglycan biosynthesis.</text>
</comment>
<evidence type="ECO:0000259" key="10">
    <source>
        <dbReference type="Pfam" id="PF08245"/>
    </source>
</evidence>
<keyword evidence="3 7" id="KW-0963">Cytoplasm</keyword>
<keyword evidence="4 7" id="KW-0436">Ligase</keyword>
<protein>
    <recommendedName>
        <fullName evidence="7 8">UDP-N-acetylmuramoylalanine--D-glutamate ligase</fullName>
        <ecNumber evidence="7 8">6.3.2.9</ecNumber>
    </recommendedName>
    <alternativeName>
        <fullName evidence="7">D-glutamic acid-adding enzyme</fullName>
    </alternativeName>
    <alternativeName>
        <fullName evidence="7">UDP-N-acetylmuramoyl-L-alanyl-D-glutamate synthetase</fullName>
    </alternativeName>
</protein>
<comment type="caution">
    <text evidence="11">The sequence shown here is derived from an EMBL/GenBank/DDBJ whole genome shotgun (WGS) entry which is preliminary data.</text>
</comment>
<dbReference type="Pfam" id="PF21799">
    <property type="entry name" value="MurD-like_N"/>
    <property type="match status" value="1"/>
</dbReference>
<dbReference type="EC" id="6.3.2.9" evidence="7 8"/>
<keyword evidence="7 8" id="KW-0961">Cell wall biogenesis/degradation</keyword>
<comment type="subcellular location">
    <subcellularLocation>
        <location evidence="1 7 8">Cytoplasm</location>
    </subcellularLocation>
</comment>
<dbReference type="AlphaFoldDB" id="A0A4S2EZC9"/>
<comment type="similarity">
    <text evidence="7">Belongs to the MurCDEF family.</text>
</comment>
<dbReference type="PANTHER" id="PTHR43692">
    <property type="entry name" value="UDP-N-ACETYLMURAMOYLALANINE--D-GLUTAMATE LIGASE"/>
    <property type="match status" value="1"/>
</dbReference>
<dbReference type="InterPro" id="IPR036565">
    <property type="entry name" value="Mur-like_cat_sf"/>
</dbReference>
<dbReference type="SUPFAM" id="SSF53244">
    <property type="entry name" value="MurD-like peptide ligases, peptide-binding domain"/>
    <property type="match status" value="1"/>
</dbReference>
<keyword evidence="7 8" id="KW-0131">Cell cycle</keyword>
<dbReference type="EMBL" id="SRYE01000005">
    <property type="protein sequence ID" value="TGY61407.1"/>
    <property type="molecule type" value="Genomic_DNA"/>
</dbReference>
<evidence type="ECO:0000259" key="9">
    <source>
        <dbReference type="Pfam" id="PF02875"/>
    </source>
</evidence>
<evidence type="ECO:0000313" key="12">
    <source>
        <dbReference type="Proteomes" id="UP000310263"/>
    </source>
</evidence>
<dbReference type="HAMAP" id="MF_00639">
    <property type="entry name" value="MurD"/>
    <property type="match status" value="1"/>
</dbReference>
<dbReference type="GO" id="GO:0008360">
    <property type="term" value="P:regulation of cell shape"/>
    <property type="evidence" value="ECO:0007669"/>
    <property type="project" value="UniProtKB-KW"/>
</dbReference>
<dbReference type="NCBIfam" id="TIGR01087">
    <property type="entry name" value="murD"/>
    <property type="match status" value="1"/>
</dbReference>
<evidence type="ECO:0000256" key="1">
    <source>
        <dbReference type="ARBA" id="ARBA00004496"/>
    </source>
</evidence>
<evidence type="ECO:0000256" key="7">
    <source>
        <dbReference type="HAMAP-Rule" id="MF_00639"/>
    </source>
</evidence>
<evidence type="ECO:0000256" key="2">
    <source>
        <dbReference type="ARBA" id="ARBA00004752"/>
    </source>
</evidence>
<dbReference type="PANTHER" id="PTHR43692:SF1">
    <property type="entry name" value="UDP-N-ACETYLMURAMOYLALANINE--D-GLUTAMATE LIGASE"/>
    <property type="match status" value="1"/>
</dbReference>
<keyword evidence="12" id="KW-1185">Reference proteome</keyword>
<gene>
    <name evidence="7 11" type="primary">murD</name>
    <name evidence="11" type="ORF">E5334_08340</name>
</gene>
<proteinExistence type="inferred from homology"/>
<keyword evidence="7 8" id="KW-0132">Cell division</keyword>
<sequence length="477" mass="50509">MNAIAPLGPTAVPISPYLGDVCVLGLGATGRAVATYLLELGPTRVRSVTVVGGKKSQEGPLAQELRDAGACVLVGTEDLLGTYDLAVVSPGISEFSDFFANAKAHAHEVIGEPEFAWRESPERWIGITGTNGKTTTTSLACELLKSSGIGAVAVGNIGTNVVTQIAERDPQTWFVAELSSFQLATTSKLHPRVACLLNVTPDHGEWHKTFENYLAAKEKIFANLDEGDLAILDVDDPHCAALARQLDDRGLVVCRVSASQIPDSPCRAYVDDGLLVVELIGERYELVAVSDLRIEGPHNVANGLAASAAALFAGASVKGVRQGLKAFAPLEHRIEPVATIDGVRYINDSKATNTDAVVTALRAFEPGRVILLAGGHDKGGQLDEFVDAIKASCKATVTYGEASDRFFEALSGQGLATLLQAPHMAEALTIAKNLAVPGDVVLLSPACSSYDEFSGFEERGRRFKELVLTLDLDQPGH</sequence>
<reference evidence="11 12" key="1">
    <citation type="submission" date="2019-04" db="EMBL/GenBank/DDBJ databases">
        <title>Microbes associate with the intestines of laboratory mice.</title>
        <authorList>
            <person name="Navarre W."/>
            <person name="Wong E."/>
            <person name="Huang K."/>
            <person name="Tropini C."/>
            <person name="Ng K."/>
            <person name="Yu B."/>
        </authorList>
    </citation>
    <scope>NUCLEOTIDE SEQUENCE [LARGE SCALE GENOMIC DNA]</scope>
    <source>
        <strain evidence="11 12">NM07_P-09</strain>
    </source>
</reference>
<dbReference type="Pfam" id="PF02875">
    <property type="entry name" value="Mur_ligase_C"/>
    <property type="match status" value="1"/>
</dbReference>
<dbReference type="RefSeq" id="WP_136013129.1">
    <property type="nucleotide sequence ID" value="NZ_SRYE01000005.1"/>
</dbReference>
<dbReference type="GO" id="GO:0005737">
    <property type="term" value="C:cytoplasm"/>
    <property type="evidence" value="ECO:0007669"/>
    <property type="project" value="UniProtKB-SubCell"/>
</dbReference>
<dbReference type="InterPro" id="IPR013221">
    <property type="entry name" value="Mur_ligase_cen"/>
</dbReference>
<keyword evidence="5 7" id="KW-0547">Nucleotide-binding</keyword>
<name>A0A4S2EZC9_9ACTN</name>
<dbReference type="Gene3D" id="3.40.1190.10">
    <property type="entry name" value="Mur-like, catalytic domain"/>
    <property type="match status" value="1"/>
</dbReference>
<dbReference type="OrthoDB" id="9809796at2"/>
<keyword evidence="7 8" id="KW-0573">Peptidoglycan synthesis</keyword>
<dbReference type="GO" id="GO:0005524">
    <property type="term" value="F:ATP binding"/>
    <property type="evidence" value="ECO:0007669"/>
    <property type="project" value="UniProtKB-UniRule"/>
</dbReference>
<feature type="binding site" evidence="7">
    <location>
        <begin position="129"/>
        <end position="135"/>
    </location>
    <ligand>
        <name>ATP</name>
        <dbReference type="ChEBI" id="CHEBI:30616"/>
    </ligand>
</feature>
<dbReference type="Proteomes" id="UP000310263">
    <property type="component" value="Unassembled WGS sequence"/>
</dbReference>
<dbReference type="GO" id="GO:0051301">
    <property type="term" value="P:cell division"/>
    <property type="evidence" value="ECO:0007669"/>
    <property type="project" value="UniProtKB-KW"/>
</dbReference>
<evidence type="ECO:0000256" key="4">
    <source>
        <dbReference type="ARBA" id="ARBA00022598"/>
    </source>
</evidence>
<accession>A0A4S2EZC9</accession>
<comment type="catalytic activity">
    <reaction evidence="7 8">
        <text>UDP-N-acetyl-alpha-D-muramoyl-L-alanine + D-glutamate + ATP = UDP-N-acetyl-alpha-D-muramoyl-L-alanyl-D-glutamate + ADP + phosphate + H(+)</text>
        <dbReference type="Rhea" id="RHEA:16429"/>
        <dbReference type="ChEBI" id="CHEBI:15378"/>
        <dbReference type="ChEBI" id="CHEBI:29986"/>
        <dbReference type="ChEBI" id="CHEBI:30616"/>
        <dbReference type="ChEBI" id="CHEBI:43474"/>
        <dbReference type="ChEBI" id="CHEBI:83898"/>
        <dbReference type="ChEBI" id="CHEBI:83900"/>
        <dbReference type="ChEBI" id="CHEBI:456216"/>
        <dbReference type="EC" id="6.3.2.9"/>
    </reaction>
</comment>
<feature type="domain" description="Mur ligase central" evidence="10">
    <location>
        <begin position="127"/>
        <end position="310"/>
    </location>
</feature>
<comment type="function">
    <text evidence="7 8">Cell wall formation. Catalyzes the addition of glutamate to the nucleotide precursor UDP-N-acetylmuramoyl-L-alanine (UMA).</text>
</comment>
<feature type="domain" description="Mur ligase C-terminal" evidence="9">
    <location>
        <begin position="332"/>
        <end position="447"/>
    </location>
</feature>
<dbReference type="UniPathway" id="UPA00219"/>
<dbReference type="SUPFAM" id="SSF53623">
    <property type="entry name" value="MurD-like peptide ligases, catalytic domain"/>
    <property type="match status" value="1"/>
</dbReference>
<evidence type="ECO:0000313" key="11">
    <source>
        <dbReference type="EMBL" id="TGY61407.1"/>
    </source>
</evidence>
<keyword evidence="6 7" id="KW-0067">ATP-binding</keyword>
<evidence type="ECO:0000256" key="3">
    <source>
        <dbReference type="ARBA" id="ARBA00022490"/>
    </source>
</evidence>
<evidence type="ECO:0000256" key="8">
    <source>
        <dbReference type="RuleBase" id="RU003664"/>
    </source>
</evidence>